<evidence type="ECO:0000256" key="2">
    <source>
        <dbReference type="ARBA" id="ARBA00010663"/>
    </source>
</evidence>
<sequence>MVSSDIIFQILFISQMCIGFMGNSLFFISCMYTFLIHPHKKKPIHVILAHLTLANAVTLVLRGFPNIMSSFGIKHGIDDIGCKTVLYIQRVTRSISVNATSLQSMFQAVTITPSNYKRAWLKSKVSVYILPSLLFFWIINMIIYVEIILRTVATINSSDVRHGYYSPYCKSIAFENYRAAPFLSVVLLQDLLFLSLMTFSSVYMVNILYKHHKTVQHVRSKIQSSRYFPEHRATHTILILVSCFVFFYLINTFLTPYLSFASEKNLDLDKFGDFISSCYPTICPFLLIKNENIISRLTFIRTSIRIFHSMKKSDNNILEHVMTVGVSKQQIWSRSSVRQLCDTDVATVSTVIRPDGEKKVY</sequence>
<dbReference type="InterPro" id="IPR004072">
    <property type="entry name" value="Vmron_rcpt_1"/>
</dbReference>
<dbReference type="Gene3D" id="1.20.1070.10">
    <property type="entry name" value="Rhodopsin 7-helix transmembrane proteins"/>
    <property type="match status" value="1"/>
</dbReference>
<evidence type="ECO:0000256" key="11">
    <source>
        <dbReference type="RuleBase" id="RU364061"/>
    </source>
</evidence>
<dbReference type="PRINTS" id="PR01534">
    <property type="entry name" value="VOMERONASL1R"/>
</dbReference>
<gene>
    <name evidence="14" type="primary">LOC103589703</name>
</gene>
<keyword evidence="9 11" id="KW-0675">Receptor</keyword>
<dbReference type="RefSeq" id="XP_008569969.1">
    <property type="nucleotide sequence ID" value="XM_008571747.1"/>
</dbReference>
<accession>A0ABM0QNM8</accession>
<dbReference type="PROSITE" id="PS50262">
    <property type="entry name" value="G_PROTEIN_RECEP_F1_2"/>
    <property type="match status" value="1"/>
</dbReference>
<evidence type="ECO:0000259" key="12">
    <source>
        <dbReference type="PROSITE" id="PS50262"/>
    </source>
</evidence>
<dbReference type="Proteomes" id="UP000694923">
    <property type="component" value="Unplaced"/>
</dbReference>
<feature type="transmembrane region" description="Helical" evidence="11">
    <location>
        <begin position="127"/>
        <end position="149"/>
    </location>
</feature>
<dbReference type="Pfam" id="PF03402">
    <property type="entry name" value="V1R"/>
    <property type="match status" value="1"/>
</dbReference>
<comment type="similarity">
    <text evidence="2 11">Belongs to the G-protein coupled receptor 1 family.</text>
</comment>
<feature type="transmembrane region" description="Helical" evidence="11">
    <location>
        <begin position="236"/>
        <end position="259"/>
    </location>
</feature>
<keyword evidence="4 11" id="KW-0589">Pheromone response</keyword>
<dbReference type="SUPFAM" id="SSF81321">
    <property type="entry name" value="Family A G protein-coupled receptor-like"/>
    <property type="match status" value="1"/>
</dbReference>
<dbReference type="InterPro" id="IPR017452">
    <property type="entry name" value="GPCR_Rhodpsn_7TM"/>
</dbReference>
<evidence type="ECO:0000256" key="1">
    <source>
        <dbReference type="ARBA" id="ARBA00004651"/>
    </source>
</evidence>
<evidence type="ECO:0000256" key="7">
    <source>
        <dbReference type="ARBA" id="ARBA00023040"/>
    </source>
</evidence>
<proteinExistence type="inferred from homology"/>
<evidence type="ECO:0000313" key="14">
    <source>
        <dbReference type="RefSeq" id="XP_008569969.1"/>
    </source>
</evidence>
<comment type="subcellular location">
    <subcellularLocation>
        <location evidence="1 11">Cell membrane</location>
        <topology evidence="1 11">Multi-pass membrane protein</topology>
    </subcellularLocation>
</comment>
<keyword evidence="8 11" id="KW-0472">Membrane</keyword>
<keyword evidence="10 11" id="KW-0807">Transducer</keyword>
<dbReference type="PANTHER" id="PTHR24062">
    <property type="entry name" value="VOMERONASAL TYPE-1 RECEPTOR"/>
    <property type="match status" value="1"/>
</dbReference>
<evidence type="ECO:0000256" key="9">
    <source>
        <dbReference type="ARBA" id="ARBA00023170"/>
    </source>
</evidence>
<evidence type="ECO:0000256" key="10">
    <source>
        <dbReference type="ARBA" id="ARBA00023224"/>
    </source>
</evidence>
<feature type="domain" description="G-protein coupled receptors family 1 profile" evidence="12">
    <location>
        <begin position="22"/>
        <end position="287"/>
    </location>
</feature>
<name>A0ABM0QNM8_GALVR</name>
<evidence type="ECO:0000313" key="13">
    <source>
        <dbReference type="Proteomes" id="UP000694923"/>
    </source>
</evidence>
<evidence type="ECO:0000256" key="8">
    <source>
        <dbReference type="ARBA" id="ARBA00023136"/>
    </source>
</evidence>
<evidence type="ECO:0000256" key="3">
    <source>
        <dbReference type="ARBA" id="ARBA00022475"/>
    </source>
</evidence>
<feature type="transmembrane region" description="Helical" evidence="11">
    <location>
        <begin position="6"/>
        <end position="35"/>
    </location>
</feature>
<keyword evidence="13" id="KW-1185">Reference proteome</keyword>
<evidence type="ECO:0000256" key="6">
    <source>
        <dbReference type="ARBA" id="ARBA00022989"/>
    </source>
</evidence>
<organism evidence="13 14">
    <name type="scientific">Galeopterus variegatus</name>
    <name type="common">Malayan flying lemur</name>
    <name type="synonym">Cynocephalus variegatus</name>
    <dbReference type="NCBI Taxonomy" id="482537"/>
    <lineage>
        <taxon>Eukaryota</taxon>
        <taxon>Metazoa</taxon>
        <taxon>Chordata</taxon>
        <taxon>Craniata</taxon>
        <taxon>Vertebrata</taxon>
        <taxon>Euteleostomi</taxon>
        <taxon>Mammalia</taxon>
        <taxon>Eutheria</taxon>
        <taxon>Euarchontoglires</taxon>
        <taxon>Dermoptera</taxon>
        <taxon>Cynocephalidae</taxon>
        <taxon>Galeopterus</taxon>
    </lineage>
</organism>
<keyword evidence="6 11" id="KW-1133">Transmembrane helix</keyword>
<evidence type="ECO:0000256" key="5">
    <source>
        <dbReference type="ARBA" id="ARBA00022692"/>
    </source>
</evidence>
<protein>
    <recommendedName>
        <fullName evidence="11">Vomeronasal type-1 receptor</fullName>
    </recommendedName>
</protein>
<keyword evidence="3 11" id="KW-1003">Cell membrane</keyword>
<keyword evidence="7 11" id="KW-0297">G-protein coupled receptor</keyword>
<reference evidence="14" key="1">
    <citation type="submission" date="2025-08" db="UniProtKB">
        <authorList>
            <consortium name="RefSeq"/>
        </authorList>
    </citation>
    <scope>IDENTIFICATION</scope>
</reference>
<dbReference type="GeneID" id="103589703"/>
<feature type="transmembrane region" description="Helical" evidence="11">
    <location>
        <begin position="191"/>
        <end position="209"/>
    </location>
</feature>
<evidence type="ECO:0000256" key="4">
    <source>
        <dbReference type="ARBA" id="ARBA00022507"/>
    </source>
</evidence>
<comment type="caution">
    <text evidence="11">Lacks conserved residue(s) required for the propagation of feature annotation.</text>
</comment>
<keyword evidence="5 11" id="KW-0812">Transmembrane</keyword>